<protein>
    <submittedName>
        <fullName evidence="1">Uncharacterized protein</fullName>
    </submittedName>
</protein>
<keyword evidence="2" id="KW-1185">Reference proteome</keyword>
<dbReference type="RefSeq" id="WP_185986908.1">
    <property type="nucleotide sequence ID" value="NZ_BAAALZ010000001.1"/>
</dbReference>
<dbReference type="EMBL" id="JACCBD010000001">
    <property type="protein sequence ID" value="NYD26815.1"/>
    <property type="molecule type" value="Genomic_DNA"/>
</dbReference>
<reference evidence="1 2" key="1">
    <citation type="submission" date="2020-07" db="EMBL/GenBank/DDBJ databases">
        <title>Sequencing the genomes of 1000 actinobacteria strains.</title>
        <authorList>
            <person name="Klenk H.-P."/>
        </authorList>
    </citation>
    <scope>NUCLEOTIDE SEQUENCE [LARGE SCALE GENOMIC DNA]</scope>
    <source>
        <strain evidence="1 2">DSM 17380</strain>
    </source>
</reference>
<accession>A0A852R5N7</accession>
<dbReference type="Proteomes" id="UP000586095">
    <property type="component" value="Unassembled WGS sequence"/>
</dbReference>
<dbReference type="AlphaFoldDB" id="A0A852R5N7"/>
<name>A0A852R5N7_9MICO</name>
<evidence type="ECO:0000313" key="2">
    <source>
        <dbReference type="Proteomes" id="UP000586095"/>
    </source>
</evidence>
<evidence type="ECO:0000313" key="1">
    <source>
        <dbReference type="EMBL" id="NYD26815.1"/>
    </source>
</evidence>
<sequence length="189" mass="19406">MRTIRDAPRRDATEALSAGETASLMLAVCGAGLAARERAACLGGDVVRTLMLQVPGDGNYRRQANPPPPVTVVARPPGSARLRYARVAAAAVDVRAGHDDGCHGFGVSLRVLGGLATSLAPPGAAGFLSEVFGDVAAQLARLTPWDPGEASETLAHTVGTRLTPTPLRPESLAAVRAVLTGGNRRAGNE</sequence>
<gene>
    <name evidence="1" type="ORF">BJ960_001618</name>
</gene>
<comment type="caution">
    <text evidence="1">The sequence shown here is derived from an EMBL/GenBank/DDBJ whole genome shotgun (WGS) entry which is preliminary data.</text>
</comment>
<proteinExistence type="predicted"/>
<organism evidence="1 2">
    <name type="scientific">Leucobacter aridicollis</name>
    <dbReference type="NCBI Taxonomy" id="283878"/>
    <lineage>
        <taxon>Bacteria</taxon>
        <taxon>Bacillati</taxon>
        <taxon>Actinomycetota</taxon>
        <taxon>Actinomycetes</taxon>
        <taxon>Micrococcales</taxon>
        <taxon>Microbacteriaceae</taxon>
        <taxon>Leucobacter</taxon>
    </lineage>
</organism>